<dbReference type="InterPro" id="IPR020816">
    <property type="entry name" value="Histone-like_DNA-bd_CS"/>
</dbReference>
<dbReference type="GO" id="GO:0030527">
    <property type="term" value="F:structural constituent of chromatin"/>
    <property type="evidence" value="ECO:0007669"/>
    <property type="project" value="InterPro"/>
</dbReference>
<keyword evidence="2" id="KW-0226">DNA condensation</keyword>
<dbReference type="InterPro" id="IPR010992">
    <property type="entry name" value="IHF-like_DNA-bd_dom_sf"/>
</dbReference>
<dbReference type="OrthoDB" id="9799835at2"/>
<keyword evidence="3 5" id="KW-0238">DNA-binding</keyword>
<dbReference type="SUPFAM" id="SSF47729">
    <property type="entry name" value="IHF-like DNA-binding proteins"/>
    <property type="match status" value="1"/>
</dbReference>
<dbReference type="PANTHER" id="PTHR33175">
    <property type="entry name" value="DNA-BINDING PROTEIN HU"/>
    <property type="match status" value="1"/>
</dbReference>
<dbReference type="InterPro" id="IPR000119">
    <property type="entry name" value="Hist_DNA-bd"/>
</dbReference>
<dbReference type="Pfam" id="PF00216">
    <property type="entry name" value="Bac_DNA_binding"/>
    <property type="match status" value="1"/>
</dbReference>
<evidence type="ECO:0000256" key="3">
    <source>
        <dbReference type="ARBA" id="ARBA00023125"/>
    </source>
</evidence>
<evidence type="ECO:0000313" key="6">
    <source>
        <dbReference type="Proteomes" id="UP000189810"/>
    </source>
</evidence>
<dbReference type="RefSeq" id="WP_079653408.1">
    <property type="nucleotide sequence ID" value="NZ_LT670846.1"/>
</dbReference>
<evidence type="ECO:0000313" key="5">
    <source>
        <dbReference type="EMBL" id="SHK18825.1"/>
    </source>
</evidence>
<dbReference type="GO" id="GO:0005829">
    <property type="term" value="C:cytosol"/>
    <property type="evidence" value="ECO:0007669"/>
    <property type="project" value="TreeGrafter"/>
</dbReference>
<accession>A0A1M6QF87</accession>
<organism evidence="5 6">
    <name type="scientific">Thermocrinis minervae</name>
    <dbReference type="NCBI Taxonomy" id="381751"/>
    <lineage>
        <taxon>Bacteria</taxon>
        <taxon>Pseudomonadati</taxon>
        <taxon>Aquificota</taxon>
        <taxon>Aquificia</taxon>
        <taxon>Aquificales</taxon>
        <taxon>Aquificaceae</taxon>
        <taxon>Thermocrinis</taxon>
    </lineage>
</organism>
<dbReference type="SMART" id="SM00411">
    <property type="entry name" value="BHL"/>
    <property type="match status" value="1"/>
</dbReference>
<protein>
    <submittedName>
        <fullName evidence="5">DNA-binding protein HU-beta</fullName>
    </submittedName>
</protein>
<dbReference type="Proteomes" id="UP000189810">
    <property type="component" value="Chromosome I"/>
</dbReference>
<evidence type="ECO:0000256" key="4">
    <source>
        <dbReference type="RuleBase" id="RU003939"/>
    </source>
</evidence>
<dbReference type="GO" id="GO:0030261">
    <property type="term" value="P:chromosome condensation"/>
    <property type="evidence" value="ECO:0007669"/>
    <property type="project" value="UniProtKB-KW"/>
</dbReference>
<proteinExistence type="inferred from homology"/>
<dbReference type="STRING" id="381751.SAMN05444391_0212"/>
<sequence>MTKAELVSAIAKQAGITKKQADAALKAAVSAVSAALKKGERVAIPGFGIFTVRQRAARKGRNPRTGKVIEIPARKVVVFRPAKDLRESIK</sequence>
<gene>
    <name evidence="5" type="ORF">SAMN05444391_0212</name>
</gene>
<keyword evidence="6" id="KW-1185">Reference proteome</keyword>
<dbReference type="CDD" id="cd13831">
    <property type="entry name" value="HU"/>
    <property type="match status" value="1"/>
</dbReference>
<dbReference type="GO" id="GO:0003677">
    <property type="term" value="F:DNA binding"/>
    <property type="evidence" value="ECO:0007669"/>
    <property type="project" value="UniProtKB-KW"/>
</dbReference>
<evidence type="ECO:0000256" key="1">
    <source>
        <dbReference type="ARBA" id="ARBA00010529"/>
    </source>
</evidence>
<dbReference type="AlphaFoldDB" id="A0A1M6QF87"/>
<dbReference type="Gene3D" id="4.10.520.10">
    <property type="entry name" value="IHF-like DNA-binding proteins"/>
    <property type="match status" value="1"/>
</dbReference>
<dbReference type="PRINTS" id="PR01727">
    <property type="entry name" value="DNABINDINGHU"/>
</dbReference>
<dbReference type="EMBL" id="LT670846">
    <property type="protein sequence ID" value="SHK18825.1"/>
    <property type="molecule type" value="Genomic_DNA"/>
</dbReference>
<dbReference type="PANTHER" id="PTHR33175:SF3">
    <property type="entry name" value="DNA-BINDING PROTEIN HU-BETA"/>
    <property type="match status" value="1"/>
</dbReference>
<dbReference type="PROSITE" id="PS00045">
    <property type="entry name" value="HISTONE_LIKE"/>
    <property type="match status" value="1"/>
</dbReference>
<name>A0A1M6QF87_9AQUI</name>
<comment type="similarity">
    <text evidence="1 4">Belongs to the bacterial histone-like protein family.</text>
</comment>
<reference evidence="5 6" key="1">
    <citation type="submission" date="2016-11" db="EMBL/GenBank/DDBJ databases">
        <authorList>
            <person name="Jaros S."/>
            <person name="Januszkiewicz K."/>
            <person name="Wedrychowicz H."/>
        </authorList>
    </citation>
    <scope>NUCLEOTIDE SEQUENCE [LARGE SCALE GENOMIC DNA]</scope>
    <source>
        <strain evidence="5 6">DSM 19557</strain>
    </source>
</reference>
<evidence type="ECO:0000256" key="2">
    <source>
        <dbReference type="ARBA" id="ARBA00023067"/>
    </source>
</evidence>